<evidence type="ECO:0000313" key="1">
    <source>
        <dbReference type="EMBL" id="KPI41476.1"/>
    </source>
</evidence>
<dbReference type="AlphaFoldDB" id="A0A0N1HB62"/>
<accession>A0A0N1HB62</accession>
<keyword evidence="2" id="KW-1185">Reference proteome</keyword>
<dbReference type="VEuPathDB" id="FungiDB:AB675_9126"/>
<dbReference type="Proteomes" id="UP000038010">
    <property type="component" value="Unassembled WGS sequence"/>
</dbReference>
<gene>
    <name evidence="1" type="ORF">AB675_9126</name>
</gene>
<name>A0A0N1HB62_9EURO</name>
<protein>
    <submittedName>
        <fullName evidence="1">Uncharacterized protein</fullName>
    </submittedName>
</protein>
<comment type="caution">
    <text evidence="1">The sequence shown here is derived from an EMBL/GenBank/DDBJ whole genome shotgun (WGS) entry which is preliminary data.</text>
</comment>
<organism evidence="1 2">
    <name type="scientific">Cyphellophora attinorum</name>
    <dbReference type="NCBI Taxonomy" id="1664694"/>
    <lineage>
        <taxon>Eukaryota</taxon>
        <taxon>Fungi</taxon>
        <taxon>Dikarya</taxon>
        <taxon>Ascomycota</taxon>
        <taxon>Pezizomycotina</taxon>
        <taxon>Eurotiomycetes</taxon>
        <taxon>Chaetothyriomycetidae</taxon>
        <taxon>Chaetothyriales</taxon>
        <taxon>Cyphellophoraceae</taxon>
        <taxon>Cyphellophora</taxon>
    </lineage>
</organism>
<dbReference type="RefSeq" id="XP_018001439.1">
    <property type="nucleotide sequence ID" value="XM_018149636.1"/>
</dbReference>
<evidence type="ECO:0000313" key="2">
    <source>
        <dbReference type="Proteomes" id="UP000038010"/>
    </source>
</evidence>
<dbReference type="GeneID" id="28741516"/>
<reference evidence="1 2" key="1">
    <citation type="submission" date="2015-06" db="EMBL/GenBank/DDBJ databases">
        <title>Draft genome of the ant-associated black yeast Phialophora attae CBS 131958.</title>
        <authorList>
            <person name="Moreno L.F."/>
            <person name="Stielow B.J."/>
            <person name="de Hoog S."/>
            <person name="Vicente V.A."/>
            <person name="Weiss V.A."/>
            <person name="de Vries M."/>
            <person name="Cruz L.M."/>
            <person name="Souza E.M."/>
        </authorList>
    </citation>
    <scope>NUCLEOTIDE SEQUENCE [LARGE SCALE GENOMIC DNA]</scope>
    <source>
        <strain evidence="1 2">CBS 131958</strain>
    </source>
</reference>
<proteinExistence type="predicted"/>
<sequence>MSTPASPVTPTSLVTTPIPGDWRQESDETKLSWLNKQPMVDDNTISIGSCVTSSTKISDLCGRFIDTINAFVAELGTRHVGQLLEAAEKFVDVTNKTLWRFNEQIVSDLNAVFDSGVFGLESVVIKPIHLNELELLPTSNQPKSNIAEEVFHILADVFKIACDNNASMNKYRPAIASSWAKLLADFVAAGDEFFPLLNGNAGTR</sequence>
<dbReference type="EMBL" id="LFJN01000009">
    <property type="protein sequence ID" value="KPI41476.1"/>
    <property type="molecule type" value="Genomic_DNA"/>
</dbReference>